<feature type="active site" description="Proton donor/acceptor" evidence="4">
    <location>
        <position position="82"/>
    </location>
</feature>
<dbReference type="EC" id="2.3.3.10" evidence="4"/>
<dbReference type="KEGG" id="mear:Mpt1_c02870"/>
<evidence type="ECO:0000256" key="1">
    <source>
        <dbReference type="ARBA" id="ARBA00022679"/>
    </source>
</evidence>
<dbReference type="InterPro" id="IPR004656">
    <property type="entry name" value="HMG_CoA_Synthase"/>
</dbReference>
<evidence type="ECO:0000256" key="4">
    <source>
        <dbReference type="HAMAP-Rule" id="MF_01409"/>
    </source>
</evidence>
<feature type="binding site" evidence="4">
    <location>
        <position position="203"/>
    </location>
    <ligand>
        <name>(3S)-3-hydroxy-3-methylglutaryl-CoA</name>
        <dbReference type="ChEBI" id="CHEBI:43074"/>
    </ligand>
</feature>
<feature type="active site" description="Acyl-thioester intermediate" evidence="4">
    <location>
        <position position="114"/>
    </location>
</feature>
<evidence type="ECO:0000313" key="7">
    <source>
        <dbReference type="Proteomes" id="UP000030787"/>
    </source>
</evidence>
<feature type="binding site" evidence="4">
    <location>
        <position position="245"/>
    </location>
    <ligand>
        <name>(3S)-3-hydroxy-3-methylglutaryl-CoA</name>
        <dbReference type="ChEBI" id="CHEBI:43074"/>
    </ligand>
</feature>
<feature type="active site" description="Proton donor/acceptor" evidence="4">
    <location>
        <position position="236"/>
    </location>
</feature>
<dbReference type="GO" id="GO:0019287">
    <property type="term" value="P:isopentenyl diphosphate biosynthetic process, mevalonate pathway"/>
    <property type="evidence" value="ECO:0007669"/>
    <property type="project" value="UniProtKB-UniRule"/>
</dbReference>
<dbReference type="GO" id="GO:0004421">
    <property type="term" value="F:hydroxymethylglutaryl-CoA synthase activity"/>
    <property type="evidence" value="ECO:0007669"/>
    <property type="project" value="UniProtKB-EC"/>
</dbReference>
<dbReference type="Pfam" id="PF08541">
    <property type="entry name" value="ACP_syn_III_C"/>
    <property type="match status" value="1"/>
</dbReference>
<keyword evidence="1 4" id="KW-0808">Transferase</keyword>
<evidence type="ECO:0000313" key="6">
    <source>
        <dbReference type="EMBL" id="AIZ56187.1"/>
    </source>
</evidence>
<dbReference type="RefSeq" id="WP_048111531.1">
    <property type="nucleotide sequence ID" value="NZ_CP010070.1"/>
</dbReference>
<keyword evidence="2 4" id="KW-0414">Isoprene biosynthesis</keyword>
<dbReference type="SUPFAM" id="SSF53901">
    <property type="entry name" value="Thiolase-like"/>
    <property type="match status" value="2"/>
</dbReference>
<comment type="similarity">
    <text evidence="4">Belongs to the thiolase-like superfamily. Archaeal HMG-CoA synthase family.</text>
</comment>
<keyword evidence="3 4" id="KW-0012">Acyltransferase</keyword>
<proteinExistence type="inferred from homology"/>
<feature type="binding site" evidence="4">
    <location>
        <position position="29"/>
    </location>
    <ligand>
        <name>(3S)-3-hydroxy-3-methylglutaryl-CoA</name>
        <dbReference type="ChEBI" id="CHEBI:43074"/>
    </ligand>
</feature>
<dbReference type="InterPro" id="IPR013747">
    <property type="entry name" value="ACP_syn_III_C"/>
</dbReference>
<dbReference type="NCBIfam" id="NF003274">
    <property type="entry name" value="PRK04262.1"/>
    <property type="match status" value="1"/>
</dbReference>
<dbReference type="Gene3D" id="3.40.47.10">
    <property type="match status" value="1"/>
</dbReference>
<feature type="binding site" evidence="4">
    <location>
        <position position="268"/>
    </location>
    <ligand>
        <name>(3S)-3-hydroxy-3-methylglutaryl-CoA</name>
        <dbReference type="ChEBI" id="CHEBI:43074"/>
    </ligand>
</feature>
<comment type="caution">
    <text evidence="4">Lacks conserved residue(s) required for the propagation of feature annotation.</text>
</comment>
<dbReference type="PANTHER" id="PTHR43323">
    <property type="entry name" value="3-HYDROXY-3-METHYLGLUTARYL COENZYME A SYNTHASE"/>
    <property type="match status" value="1"/>
</dbReference>
<comment type="subunit">
    <text evidence="4">Interacts with acetoacetyl-CoA thiolase that catalyzes the precedent step in the pathway and with a DUF35 protein. The acetoacetyl-CoA thiolase/HMG-CoA synthase complex channels the intermediate via a fused CoA-binding site, which allows for efficient coupling of the endergonic thiolase reaction with the exergonic HMGCS reaction.</text>
</comment>
<keyword evidence="7" id="KW-1185">Reference proteome</keyword>
<dbReference type="Proteomes" id="UP000030787">
    <property type="component" value="Chromosome"/>
</dbReference>
<dbReference type="NCBIfam" id="TIGR00748">
    <property type="entry name" value="HMG_CoA_syn_Arc"/>
    <property type="match status" value="1"/>
</dbReference>
<name>A0A0A7LD23_9ARCH</name>
<dbReference type="OrthoDB" id="5812at2157"/>
<dbReference type="CDD" id="cd00827">
    <property type="entry name" value="init_cond_enzymes"/>
    <property type="match status" value="1"/>
</dbReference>
<dbReference type="InterPro" id="IPR016039">
    <property type="entry name" value="Thiolase-like"/>
</dbReference>
<dbReference type="STRING" id="1577791.Mpt1_c02870"/>
<gene>
    <name evidence="6" type="primary">hmgB</name>
    <name evidence="6" type="ORF">Mpt1_c02870</name>
</gene>
<protein>
    <recommendedName>
        <fullName evidence="4">Hydroxymethylglutaryl-CoA synthase</fullName>
        <shortName evidence="4">HMG-CoA synthase</shortName>
        <shortName evidence="4">HMGCS</shortName>
        <ecNumber evidence="4">2.3.3.10</ecNumber>
    </recommendedName>
</protein>
<evidence type="ECO:0000256" key="2">
    <source>
        <dbReference type="ARBA" id="ARBA00023229"/>
    </source>
</evidence>
<organism evidence="6 7">
    <name type="scientific">Candidatus Methanoplasma termitum</name>
    <dbReference type="NCBI Taxonomy" id="1577791"/>
    <lineage>
        <taxon>Archaea</taxon>
        <taxon>Methanobacteriati</taxon>
        <taxon>Thermoplasmatota</taxon>
        <taxon>Thermoplasmata</taxon>
        <taxon>Methanomassiliicoccales</taxon>
        <taxon>Methanomassiliicoccaceae</taxon>
        <taxon>Candidatus Methanoplasma</taxon>
    </lineage>
</organism>
<dbReference type="AlphaFoldDB" id="A0A0A7LD23"/>
<dbReference type="HAMAP" id="MF_01409">
    <property type="entry name" value="HMG_CoA_synth_arch"/>
    <property type="match status" value="1"/>
</dbReference>
<accession>A0A0A7LD23</accession>
<feature type="binding site" evidence="4">
    <location>
        <position position="298"/>
    </location>
    <ligand>
        <name>(3S)-3-hydroxy-3-methylglutaryl-CoA</name>
        <dbReference type="ChEBI" id="CHEBI:43074"/>
    </ligand>
</feature>
<evidence type="ECO:0000256" key="3">
    <source>
        <dbReference type="ARBA" id="ARBA00023315"/>
    </source>
</evidence>
<comment type="function">
    <text evidence="4">Catalyzes the condensation of acetyl-CoA with acetoacetyl-CoA to form 3-hydroxy-3-methylglutaryl-CoA (HMG-CoA). Functions in the mevalonate (MVA) pathway leading to isopentenyl diphosphate (IPP), a key precursor for the biosynthesis of isoprenoid compounds that are building blocks of archaeal membrane lipids.</text>
</comment>
<feature type="domain" description="Beta-ketoacyl-[acyl-carrier-protein] synthase III C-terminal" evidence="5">
    <location>
        <begin position="220"/>
        <end position="300"/>
    </location>
</feature>
<comment type="catalytic activity">
    <reaction evidence="4">
        <text>acetoacetyl-CoA + acetyl-CoA + H2O = (3S)-3-hydroxy-3-methylglutaryl-CoA + CoA + H(+)</text>
        <dbReference type="Rhea" id="RHEA:10188"/>
        <dbReference type="ChEBI" id="CHEBI:15377"/>
        <dbReference type="ChEBI" id="CHEBI:15378"/>
        <dbReference type="ChEBI" id="CHEBI:43074"/>
        <dbReference type="ChEBI" id="CHEBI:57286"/>
        <dbReference type="ChEBI" id="CHEBI:57287"/>
        <dbReference type="ChEBI" id="CHEBI:57288"/>
        <dbReference type="EC" id="2.3.3.10"/>
    </reaction>
</comment>
<feature type="binding site" evidence="4">
    <location>
        <position position="236"/>
    </location>
    <ligand>
        <name>(3S)-3-hydroxy-3-methylglutaryl-CoA</name>
        <dbReference type="ChEBI" id="CHEBI:43074"/>
    </ligand>
</feature>
<evidence type="ECO:0000259" key="5">
    <source>
        <dbReference type="Pfam" id="PF08541"/>
    </source>
</evidence>
<feature type="binding site" evidence="4">
    <location>
        <position position="155"/>
    </location>
    <ligand>
        <name>(3S)-3-hydroxy-3-methylglutaryl-CoA</name>
        <dbReference type="ChEBI" id="CHEBI:43074"/>
    </ligand>
</feature>
<reference evidence="6 7" key="1">
    <citation type="journal article" date="2014" name="Appl. Environ. Microbiol.">
        <title>Comparative Genome Analysis of 'Candidatus Methanoplasma termitum' Indicates a New Mode of Energy Metabolism in the Seventh Order of Methanogens.</title>
        <authorList>
            <person name="Lang K."/>
            <person name="Schuldes J."/>
            <person name="Klingl A."/>
            <person name="Poehlein A."/>
            <person name="Daniel R."/>
            <person name="Brune A."/>
        </authorList>
    </citation>
    <scope>NUCLEOTIDE SEQUENCE [LARGE SCALE GENOMIC DNA]</scope>
    <source>
        <strain evidence="7">Mpt1</strain>
    </source>
</reference>
<feature type="binding site" evidence="4">
    <location>
        <position position="241"/>
    </location>
    <ligand>
        <name>CoA</name>
        <dbReference type="ChEBI" id="CHEBI:57287"/>
        <note>ligand shared with acetoacetyl-CoA thiolase</note>
    </ligand>
</feature>
<dbReference type="GO" id="GO:0003985">
    <property type="term" value="F:acetyl-CoA C-acetyltransferase activity"/>
    <property type="evidence" value="ECO:0007669"/>
    <property type="project" value="UniProtKB-UniRule"/>
</dbReference>
<dbReference type="EMBL" id="CP010070">
    <property type="protein sequence ID" value="AIZ56187.1"/>
    <property type="molecule type" value="Genomic_DNA"/>
</dbReference>
<sequence length="351" mass="37459">MDIGIVSYGAYIPRYRIKPEEIGRIWGVDGKGMGKGLMVTQKSVPGVDEDVVTISAEAARYMMARAPGVDPHDIGALYVGSESHPYAVKPTATIVAEAIEATPVMTAADLEFACKAGTAGIQACMGLVASGMIKYGVAIGADTSQGAPGDVLEYSASAGGAAFLIGSKNIIAKINKTLSFTTDTPDFWRREGQPYPLHGGRFTGDPAYFKHVTSAAKMMLKEMGTEPKDYKYAVFHQPNGKFPTRVAGMLGFEDAQIKTGLLTPVIGNTYSGAVPIGLSAVLDKAEPDDRIFVTSYGSGAGSDSFDLTVTDEIKKYQKKNAPTVEKMIENPVYIDYGMYVKFKKMIIMPGG</sequence>
<comment type="pathway">
    <text evidence="4">Metabolic intermediate biosynthesis; (R)-mevalonate biosynthesis; (R)-mevalonate from acetyl-CoA: step 2/3.</text>
</comment>
<feature type="binding site" evidence="4">
    <location>
        <position position="114"/>
    </location>
    <ligand>
        <name>(3S)-3-hydroxy-3-methylglutaryl-CoA</name>
        <dbReference type="ChEBI" id="CHEBI:43074"/>
    </ligand>
</feature>
<dbReference type="PANTHER" id="PTHR43323:SF2">
    <property type="entry name" value="HYDROXYMETHYLGLUTARYL-COA SYNTHASE"/>
    <property type="match status" value="1"/>
</dbReference>
<dbReference type="GO" id="GO:0010142">
    <property type="term" value="P:farnesyl diphosphate biosynthetic process, mevalonate pathway"/>
    <property type="evidence" value="ECO:0007669"/>
    <property type="project" value="TreeGrafter"/>
</dbReference>
<dbReference type="GeneID" id="24817958"/>
<dbReference type="HOGENOM" id="CLU_039592_7_0_2"/>
<feature type="binding site" evidence="4">
    <location>
        <position position="201"/>
    </location>
    <ligand>
        <name>CoA</name>
        <dbReference type="ChEBI" id="CHEBI:57287"/>
        <note>ligand shared with acetoacetyl-CoA thiolase</note>
    </ligand>
</feature>